<dbReference type="RefSeq" id="XP_013892203.1">
    <property type="nucleotide sequence ID" value="XM_014036749.1"/>
</dbReference>
<dbReference type="OrthoDB" id="308383at2759"/>
<dbReference type="Proteomes" id="UP000054498">
    <property type="component" value="Unassembled WGS sequence"/>
</dbReference>
<evidence type="ECO:0000256" key="3">
    <source>
        <dbReference type="SAM" id="Phobius"/>
    </source>
</evidence>
<evidence type="ECO:0000256" key="2">
    <source>
        <dbReference type="PIRSR" id="PIRSR639901-1"/>
    </source>
</evidence>
<protein>
    <submittedName>
        <fullName evidence="5">3-deoxy-D-manno-octulosonic-acidtransferase</fullName>
        <ecNumber evidence="5">2.-.-.-</ecNumber>
    </submittedName>
</protein>
<dbReference type="Gene3D" id="3.40.50.11720">
    <property type="entry name" value="3-Deoxy-D-manno-octulosonic-acid transferase, N-terminal domain"/>
    <property type="match status" value="1"/>
</dbReference>
<reference evidence="5 6" key="1">
    <citation type="journal article" date="2013" name="BMC Genomics">
        <title>Reconstruction of the lipid metabolism for the microalga Monoraphidium neglectum from its genome sequence reveals characteristics suitable for biofuel production.</title>
        <authorList>
            <person name="Bogen C."/>
            <person name="Al-Dilaimi A."/>
            <person name="Albersmeier A."/>
            <person name="Wichmann J."/>
            <person name="Grundmann M."/>
            <person name="Rupp O."/>
            <person name="Lauersen K.J."/>
            <person name="Blifernez-Klassen O."/>
            <person name="Kalinowski J."/>
            <person name="Goesmann A."/>
            <person name="Mussgnug J.H."/>
            <person name="Kruse O."/>
        </authorList>
    </citation>
    <scope>NUCLEOTIDE SEQUENCE [LARGE SCALE GENOMIC DNA]</scope>
    <source>
        <strain evidence="5 6">SAG 48.87</strain>
    </source>
</reference>
<dbReference type="PANTHER" id="PTHR42755:SF1">
    <property type="entry name" value="3-DEOXY-D-MANNO-OCTULOSONIC ACID TRANSFERASE, MITOCHONDRIAL-RELATED"/>
    <property type="match status" value="1"/>
</dbReference>
<keyword evidence="1 5" id="KW-0808">Transferase</keyword>
<dbReference type="GeneID" id="25732374"/>
<keyword evidence="3" id="KW-0472">Membrane</keyword>
<evidence type="ECO:0000313" key="5">
    <source>
        <dbReference type="EMBL" id="KIY93183.1"/>
    </source>
</evidence>
<keyword evidence="6" id="KW-1185">Reference proteome</keyword>
<dbReference type="GO" id="GO:0009245">
    <property type="term" value="P:lipid A biosynthetic process"/>
    <property type="evidence" value="ECO:0007669"/>
    <property type="project" value="TreeGrafter"/>
</dbReference>
<sequence length="171" mass="18777">MASRSDELLSDLGFVSYNAMALALAPATIAQLALRHWRGEETLASTWQRLGGCRVRRPKGPLIWFHALTVGECAVALPVVFRCLLEYNENVRVLLTTGTPEAHALLAGSLPRRVVLQCAPFENAASVTLFLRSWRPQVAVFVESPSWPMLVELAGRAGLRLALLNARMGSR</sequence>
<dbReference type="InterPro" id="IPR039901">
    <property type="entry name" value="Kdotransferase"/>
</dbReference>
<organism evidence="5 6">
    <name type="scientific">Monoraphidium neglectum</name>
    <dbReference type="NCBI Taxonomy" id="145388"/>
    <lineage>
        <taxon>Eukaryota</taxon>
        <taxon>Viridiplantae</taxon>
        <taxon>Chlorophyta</taxon>
        <taxon>core chlorophytes</taxon>
        <taxon>Chlorophyceae</taxon>
        <taxon>CS clade</taxon>
        <taxon>Sphaeropleales</taxon>
        <taxon>Selenastraceae</taxon>
        <taxon>Monoraphidium</taxon>
    </lineage>
</organism>
<feature type="active site" description="Proton acceptor" evidence="2">
    <location>
        <position position="72"/>
    </location>
</feature>
<evidence type="ECO:0000256" key="1">
    <source>
        <dbReference type="ARBA" id="ARBA00022679"/>
    </source>
</evidence>
<dbReference type="KEGG" id="mng:MNEG_14779"/>
<dbReference type="InterPro" id="IPR007507">
    <property type="entry name" value="Glycos_transf_N"/>
</dbReference>
<feature type="domain" description="3-deoxy-D-manno-octulosonic-acid transferase N-terminal" evidence="4">
    <location>
        <begin position="47"/>
        <end position="170"/>
    </location>
</feature>
<dbReference type="GO" id="GO:0016740">
    <property type="term" value="F:transferase activity"/>
    <property type="evidence" value="ECO:0007669"/>
    <property type="project" value="UniProtKB-KW"/>
</dbReference>
<dbReference type="InterPro" id="IPR038107">
    <property type="entry name" value="Glycos_transf_N_sf"/>
</dbReference>
<dbReference type="AlphaFoldDB" id="A0A0D2KB57"/>
<evidence type="ECO:0000313" key="6">
    <source>
        <dbReference type="Proteomes" id="UP000054498"/>
    </source>
</evidence>
<gene>
    <name evidence="5" type="ORF">MNEG_14779</name>
</gene>
<dbReference type="Pfam" id="PF04413">
    <property type="entry name" value="Glycos_transf_N"/>
    <property type="match status" value="1"/>
</dbReference>
<dbReference type="PANTHER" id="PTHR42755">
    <property type="entry name" value="3-DEOXY-MANNO-OCTULOSONATE CYTIDYLYLTRANSFERASE"/>
    <property type="match status" value="1"/>
</dbReference>
<feature type="transmembrane region" description="Helical" evidence="3">
    <location>
        <begin position="63"/>
        <end position="85"/>
    </location>
</feature>
<name>A0A0D2KB57_9CHLO</name>
<keyword evidence="3" id="KW-1133">Transmembrane helix</keyword>
<proteinExistence type="predicted"/>
<feature type="transmembrane region" description="Helical" evidence="3">
    <location>
        <begin position="12"/>
        <end position="34"/>
    </location>
</feature>
<accession>A0A0D2KB57</accession>
<dbReference type="GO" id="GO:0005886">
    <property type="term" value="C:plasma membrane"/>
    <property type="evidence" value="ECO:0007669"/>
    <property type="project" value="TreeGrafter"/>
</dbReference>
<dbReference type="EC" id="2.-.-.-" evidence="5"/>
<keyword evidence="3" id="KW-0812">Transmembrane</keyword>
<dbReference type="STRING" id="145388.A0A0D2KB57"/>
<dbReference type="EMBL" id="KK104975">
    <property type="protein sequence ID" value="KIY93183.1"/>
    <property type="molecule type" value="Genomic_DNA"/>
</dbReference>
<evidence type="ECO:0000259" key="4">
    <source>
        <dbReference type="Pfam" id="PF04413"/>
    </source>
</evidence>